<gene>
    <name evidence="1" type="ORF">BD410DRAFT_807382</name>
</gene>
<dbReference type="EMBL" id="ML170223">
    <property type="protein sequence ID" value="TDL17326.1"/>
    <property type="molecule type" value="Genomic_DNA"/>
</dbReference>
<organism evidence="1 2">
    <name type="scientific">Rickenella mellea</name>
    <dbReference type="NCBI Taxonomy" id="50990"/>
    <lineage>
        <taxon>Eukaryota</taxon>
        <taxon>Fungi</taxon>
        <taxon>Dikarya</taxon>
        <taxon>Basidiomycota</taxon>
        <taxon>Agaricomycotina</taxon>
        <taxon>Agaricomycetes</taxon>
        <taxon>Hymenochaetales</taxon>
        <taxon>Rickenellaceae</taxon>
        <taxon>Rickenella</taxon>
    </lineage>
</organism>
<dbReference type="VEuPathDB" id="FungiDB:BD410DRAFT_807382"/>
<evidence type="ECO:0000313" key="1">
    <source>
        <dbReference type="EMBL" id="TDL17326.1"/>
    </source>
</evidence>
<accession>A0A4Y7PQL6</accession>
<dbReference type="Proteomes" id="UP000294933">
    <property type="component" value="Unassembled WGS sequence"/>
</dbReference>
<dbReference type="AlphaFoldDB" id="A0A4Y7PQL6"/>
<protein>
    <submittedName>
        <fullName evidence="1">Uncharacterized protein</fullName>
    </submittedName>
</protein>
<evidence type="ECO:0000313" key="2">
    <source>
        <dbReference type="Proteomes" id="UP000294933"/>
    </source>
</evidence>
<proteinExistence type="predicted"/>
<name>A0A4Y7PQL6_9AGAM</name>
<reference evidence="1 2" key="1">
    <citation type="submission" date="2018-06" db="EMBL/GenBank/DDBJ databases">
        <title>A transcriptomic atlas of mushroom development highlights an independent origin of complex multicellularity.</title>
        <authorList>
            <consortium name="DOE Joint Genome Institute"/>
            <person name="Krizsan K."/>
            <person name="Almasi E."/>
            <person name="Merenyi Z."/>
            <person name="Sahu N."/>
            <person name="Viragh M."/>
            <person name="Koszo T."/>
            <person name="Mondo S."/>
            <person name="Kiss B."/>
            <person name="Balint B."/>
            <person name="Kues U."/>
            <person name="Barry K."/>
            <person name="Hegedus J.C."/>
            <person name="Henrissat B."/>
            <person name="Johnson J."/>
            <person name="Lipzen A."/>
            <person name="Ohm R."/>
            <person name="Nagy I."/>
            <person name="Pangilinan J."/>
            <person name="Yan J."/>
            <person name="Xiong Y."/>
            <person name="Grigoriev I.V."/>
            <person name="Hibbett D.S."/>
            <person name="Nagy L.G."/>
        </authorList>
    </citation>
    <scope>NUCLEOTIDE SEQUENCE [LARGE SCALE GENOMIC DNA]</scope>
    <source>
        <strain evidence="1 2">SZMC22713</strain>
    </source>
</reference>
<keyword evidence="2" id="KW-1185">Reference proteome</keyword>
<sequence>MTAIPQKPATHYTWNSLEDYIKATITGFEDKGYEVSIAKSVCHQVSTDPLEMAVTVYAGKKMMQDERTKGESEQDRKGEVFLVISTAMLVRHSELSYLTQTMAKNWLYNVPSKTISCQCEIVKTEHENNGTPSSKHSKDSKIEMQEIMISFQFSGGTKEDGLSVRGDKSGCDSTFGGIIIPKTRHLWHVKGYVLASVHKQMDMR</sequence>